<dbReference type="Proteomes" id="UP000242188">
    <property type="component" value="Unassembled WGS sequence"/>
</dbReference>
<dbReference type="Gene3D" id="1.10.238.10">
    <property type="entry name" value="EF-hand"/>
    <property type="match status" value="1"/>
</dbReference>
<evidence type="ECO:0000256" key="17">
    <source>
        <dbReference type="ARBA" id="ARBA00031360"/>
    </source>
</evidence>
<keyword evidence="12 21" id="KW-1133">Transmembrane helix</keyword>
<keyword evidence="9" id="KW-0999">Mitochondrion inner membrane</keyword>
<feature type="domain" description="EF-hand" evidence="22">
    <location>
        <begin position="702"/>
        <end position="737"/>
    </location>
</feature>
<feature type="compositionally biased region" description="Basic and acidic residues" evidence="20">
    <location>
        <begin position="763"/>
        <end position="782"/>
    </location>
</feature>
<evidence type="ECO:0000256" key="15">
    <source>
        <dbReference type="ARBA" id="ARBA00023128"/>
    </source>
</evidence>
<dbReference type="Pfam" id="PF07766">
    <property type="entry name" value="LETM1_RBD"/>
    <property type="match status" value="1"/>
</dbReference>
<keyword evidence="13 19" id="KW-0175">Coiled coil</keyword>
<dbReference type="GO" id="GO:0005509">
    <property type="term" value="F:calcium ion binding"/>
    <property type="evidence" value="ECO:0007669"/>
    <property type="project" value="InterPro"/>
</dbReference>
<evidence type="ECO:0000256" key="13">
    <source>
        <dbReference type="ARBA" id="ARBA00023054"/>
    </source>
</evidence>
<feature type="region of interest" description="Disordered" evidence="20">
    <location>
        <begin position="485"/>
        <end position="519"/>
    </location>
</feature>
<protein>
    <recommendedName>
        <fullName evidence="3">Mitochondrial proton/calcium exchanger protein</fullName>
    </recommendedName>
    <alternativeName>
        <fullName evidence="17">Leucine zipper-EF-hand-containing transmembrane protein 1</fullName>
    </alternativeName>
</protein>
<sequence>MAHRYLIGLSARAPLQRVLGPCKGCLGTSQNRYSQNPGSPLLQNRYSPPQKGFTPDVNLTCSSHNLSLTVDDWFRDERPKHICLSSSGIGKPVDYGLFYHPVLSFNRNFHTTSLFRKDESTVEKTVKALQSKPTEAETKATPASTAETQVVAKKTLWQRFVAELKHYYHGFRLLWLDVKVCSRLVWALLKGKQLTRRENKQLVRTSADLFRLVPFMVFLVIPFMEFLLPVALKLFPSMLPSTFNQDLPGSKKELEMSKKKLKVKLEMAKFLQDTIEESSLQSKKGKRESKMVAEFSEFLQKVRQEGYVPENEEILQYSKLFEDEITLENMNRAQLQALNHVLNIPNSYAPDNMLRFQLRMKLRQLLADDKMIEKEGLDSLTTWELQSAVRARGMRALGVSEERLKLQLQQWLDLHLTQMIPTSLLLLSRTLYLPETLSTSEQLKATISALPESTTTEAKIKVAEIHGEKVDNKAKLELIRHQEEAIQTEREAKDKELEKTKQDEKTKEEEKAVPTEKEEVVEPVMVDTAPIVEAKPTETIVDTAPSVTEKEEEKITPEELEDIEAALGEIAHEKEINIDEEKIKDLKEDVEEYQEDLEDLKAVILDKGLEEDLVESKGAKRLAKQVNKLIDTMDTEINKLHSQKEEIQEAIEMGEVKIRRSAEFKEDVKKRDAFLEKMAEKTRNVISINDLLLALKRLQKVPNETRLQRIAEVLDEDKDGNIDVGHVLKVIELLATENVKLSPTQVTDLIDLLKKESIIEEEEKAKEKQEKQKKQQDEEISKQQEVSG</sequence>
<evidence type="ECO:0000256" key="10">
    <source>
        <dbReference type="ARBA" id="ARBA00022837"/>
    </source>
</evidence>
<evidence type="ECO:0000256" key="16">
    <source>
        <dbReference type="ARBA" id="ARBA00023136"/>
    </source>
</evidence>
<keyword evidence="6" id="KW-0109">Calcium transport</keyword>
<comment type="similarity">
    <text evidence="2">Belongs to the LETM1 family.</text>
</comment>
<evidence type="ECO:0000256" key="6">
    <source>
        <dbReference type="ARBA" id="ARBA00022568"/>
    </source>
</evidence>
<keyword evidence="15 18" id="KW-0496">Mitochondrion</keyword>
<dbReference type="InterPro" id="IPR044202">
    <property type="entry name" value="LETM1/MDM38-like"/>
</dbReference>
<dbReference type="EMBL" id="NEDP02005567">
    <property type="protein sequence ID" value="OWF38429.1"/>
    <property type="molecule type" value="Genomic_DNA"/>
</dbReference>
<proteinExistence type="inferred from homology"/>
<dbReference type="InterPro" id="IPR033122">
    <property type="entry name" value="LETM1-like_RBD"/>
</dbReference>
<keyword evidence="16 21" id="KW-0472">Membrane</keyword>
<evidence type="ECO:0000256" key="18">
    <source>
        <dbReference type="PROSITE-ProRule" id="PRU01094"/>
    </source>
</evidence>
<evidence type="ECO:0000313" key="24">
    <source>
        <dbReference type="EMBL" id="OWF38429.1"/>
    </source>
</evidence>
<feature type="coiled-coil region" evidence="19">
    <location>
        <begin position="569"/>
        <end position="653"/>
    </location>
</feature>
<evidence type="ECO:0000256" key="7">
    <source>
        <dbReference type="ARBA" id="ARBA00022692"/>
    </source>
</evidence>
<dbReference type="GO" id="GO:0043022">
    <property type="term" value="F:ribosome binding"/>
    <property type="evidence" value="ECO:0007669"/>
    <property type="project" value="InterPro"/>
</dbReference>
<evidence type="ECO:0000259" key="23">
    <source>
        <dbReference type="PROSITE" id="PS51758"/>
    </source>
</evidence>
<dbReference type="InterPro" id="IPR059005">
    <property type="entry name" value="LETM1_C"/>
</dbReference>
<evidence type="ECO:0000256" key="2">
    <source>
        <dbReference type="ARBA" id="ARBA00009584"/>
    </source>
</evidence>
<evidence type="ECO:0000259" key="22">
    <source>
        <dbReference type="PROSITE" id="PS50222"/>
    </source>
</evidence>
<dbReference type="OrthoDB" id="624114at2759"/>
<keyword evidence="7 21" id="KW-0812">Transmembrane</keyword>
<dbReference type="PANTHER" id="PTHR14009:SF1">
    <property type="entry name" value="MITOCHONDRIAL PROTON_CALCIUM EXCHANGER PROTEIN"/>
    <property type="match status" value="1"/>
</dbReference>
<evidence type="ECO:0000256" key="8">
    <source>
        <dbReference type="ARBA" id="ARBA00022723"/>
    </source>
</evidence>
<dbReference type="InterPro" id="IPR011992">
    <property type="entry name" value="EF-hand-dom_pair"/>
</dbReference>
<dbReference type="InterPro" id="IPR002048">
    <property type="entry name" value="EF_hand_dom"/>
</dbReference>
<comment type="caution">
    <text evidence="24">The sequence shown here is derived from an EMBL/GenBank/DDBJ whole genome shotgun (WGS) entry which is preliminary data.</text>
</comment>
<keyword evidence="10" id="KW-0106">Calcium</keyword>
<keyword evidence="11" id="KW-0809">Transit peptide</keyword>
<dbReference type="PROSITE" id="PS51758">
    <property type="entry name" value="LETM1_RBD"/>
    <property type="match status" value="1"/>
</dbReference>
<keyword evidence="4" id="KW-0813">Transport</keyword>
<dbReference type="GO" id="GO:0005743">
    <property type="term" value="C:mitochondrial inner membrane"/>
    <property type="evidence" value="ECO:0007669"/>
    <property type="project" value="UniProtKB-SubCell"/>
</dbReference>
<evidence type="ECO:0000256" key="5">
    <source>
        <dbReference type="ARBA" id="ARBA00022449"/>
    </source>
</evidence>
<evidence type="ECO:0000256" key="14">
    <source>
        <dbReference type="ARBA" id="ARBA00023065"/>
    </source>
</evidence>
<feature type="domain" description="Letm1 RBD" evidence="23">
    <location>
        <begin position="259"/>
        <end position="553"/>
    </location>
</feature>
<keyword evidence="5" id="KW-0050">Antiport</keyword>
<accession>A0A210PPK1</accession>
<dbReference type="SUPFAM" id="SSF47473">
    <property type="entry name" value="EF-hand"/>
    <property type="match status" value="1"/>
</dbReference>
<keyword evidence="8" id="KW-0479">Metal-binding</keyword>
<evidence type="ECO:0000313" key="25">
    <source>
        <dbReference type="Proteomes" id="UP000242188"/>
    </source>
</evidence>
<evidence type="ECO:0000256" key="21">
    <source>
        <dbReference type="SAM" id="Phobius"/>
    </source>
</evidence>
<dbReference type="Pfam" id="PF26561">
    <property type="entry name" value="LETM1_C"/>
    <property type="match status" value="1"/>
</dbReference>
<evidence type="ECO:0000256" key="20">
    <source>
        <dbReference type="SAM" id="MobiDB-lite"/>
    </source>
</evidence>
<evidence type="ECO:0000256" key="19">
    <source>
        <dbReference type="SAM" id="Coils"/>
    </source>
</evidence>
<feature type="transmembrane region" description="Helical" evidence="21">
    <location>
        <begin position="209"/>
        <end position="232"/>
    </location>
</feature>
<dbReference type="GO" id="GO:0015297">
    <property type="term" value="F:antiporter activity"/>
    <property type="evidence" value="ECO:0007669"/>
    <property type="project" value="UniProtKB-KW"/>
</dbReference>
<reference evidence="24 25" key="1">
    <citation type="journal article" date="2017" name="Nat. Ecol. Evol.">
        <title>Scallop genome provides insights into evolution of bilaterian karyotype and development.</title>
        <authorList>
            <person name="Wang S."/>
            <person name="Zhang J."/>
            <person name="Jiao W."/>
            <person name="Li J."/>
            <person name="Xun X."/>
            <person name="Sun Y."/>
            <person name="Guo X."/>
            <person name="Huan P."/>
            <person name="Dong B."/>
            <person name="Zhang L."/>
            <person name="Hu X."/>
            <person name="Sun X."/>
            <person name="Wang J."/>
            <person name="Zhao C."/>
            <person name="Wang Y."/>
            <person name="Wang D."/>
            <person name="Huang X."/>
            <person name="Wang R."/>
            <person name="Lv J."/>
            <person name="Li Y."/>
            <person name="Zhang Z."/>
            <person name="Liu B."/>
            <person name="Lu W."/>
            <person name="Hui Y."/>
            <person name="Liang J."/>
            <person name="Zhou Z."/>
            <person name="Hou R."/>
            <person name="Li X."/>
            <person name="Liu Y."/>
            <person name="Li H."/>
            <person name="Ning X."/>
            <person name="Lin Y."/>
            <person name="Zhao L."/>
            <person name="Xing Q."/>
            <person name="Dou J."/>
            <person name="Li Y."/>
            <person name="Mao J."/>
            <person name="Guo H."/>
            <person name="Dou H."/>
            <person name="Li T."/>
            <person name="Mu C."/>
            <person name="Jiang W."/>
            <person name="Fu Q."/>
            <person name="Fu X."/>
            <person name="Miao Y."/>
            <person name="Liu J."/>
            <person name="Yu Q."/>
            <person name="Li R."/>
            <person name="Liao H."/>
            <person name="Li X."/>
            <person name="Kong Y."/>
            <person name="Jiang Z."/>
            <person name="Chourrout D."/>
            <person name="Li R."/>
            <person name="Bao Z."/>
        </authorList>
    </citation>
    <scope>NUCLEOTIDE SEQUENCE [LARGE SCALE GENOMIC DNA]</scope>
    <source>
        <strain evidence="24 25">PY_sf001</strain>
    </source>
</reference>
<keyword evidence="14" id="KW-0406">Ion transport</keyword>
<evidence type="ECO:0000256" key="4">
    <source>
        <dbReference type="ARBA" id="ARBA00022448"/>
    </source>
</evidence>
<comment type="subcellular location">
    <subcellularLocation>
        <location evidence="1">Mitochondrion inner membrane</location>
        <topology evidence="1">Single-pass membrane protein</topology>
    </subcellularLocation>
</comment>
<evidence type="ECO:0000256" key="12">
    <source>
        <dbReference type="ARBA" id="ARBA00022989"/>
    </source>
</evidence>
<dbReference type="STRING" id="6573.A0A210PPK1"/>
<dbReference type="PANTHER" id="PTHR14009">
    <property type="entry name" value="LEUCINE ZIPPER-EF-HAND CONTAINING TRANSMEMBRANE PROTEIN"/>
    <property type="match status" value="1"/>
</dbReference>
<keyword evidence="25" id="KW-1185">Reference proteome</keyword>
<dbReference type="AlphaFoldDB" id="A0A210PPK1"/>
<organism evidence="24 25">
    <name type="scientific">Mizuhopecten yessoensis</name>
    <name type="common">Japanese scallop</name>
    <name type="synonym">Patinopecten yessoensis</name>
    <dbReference type="NCBI Taxonomy" id="6573"/>
    <lineage>
        <taxon>Eukaryota</taxon>
        <taxon>Metazoa</taxon>
        <taxon>Spiralia</taxon>
        <taxon>Lophotrochozoa</taxon>
        <taxon>Mollusca</taxon>
        <taxon>Bivalvia</taxon>
        <taxon>Autobranchia</taxon>
        <taxon>Pteriomorphia</taxon>
        <taxon>Pectinida</taxon>
        <taxon>Pectinoidea</taxon>
        <taxon>Pectinidae</taxon>
        <taxon>Mizuhopecten</taxon>
    </lineage>
</organism>
<dbReference type="PROSITE" id="PS50222">
    <property type="entry name" value="EF_HAND_2"/>
    <property type="match status" value="1"/>
</dbReference>
<dbReference type="GO" id="GO:0030003">
    <property type="term" value="P:intracellular monoatomic cation homeostasis"/>
    <property type="evidence" value="ECO:0007669"/>
    <property type="project" value="TreeGrafter"/>
</dbReference>
<name>A0A210PPK1_MIZYE</name>
<evidence type="ECO:0000256" key="1">
    <source>
        <dbReference type="ARBA" id="ARBA00004434"/>
    </source>
</evidence>
<evidence type="ECO:0000256" key="3">
    <source>
        <dbReference type="ARBA" id="ARBA00020557"/>
    </source>
</evidence>
<evidence type="ECO:0000256" key="11">
    <source>
        <dbReference type="ARBA" id="ARBA00022946"/>
    </source>
</evidence>
<feature type="region of interest" description="Disordered" evidence="20">
    <location>
        <begin position="763"/>
        <end position="788"/>
    </location>
</feature>
<evidence type="ECO:0000256" key="9">
    <source>
        <dbReference type="ARBA" id="ARBA00022792"/>
    </source>
</evidence>
<gene>
    <name evidence="24" type="ORF">KP79_PYT17753</name>
</gene>